<dbReference type="AlphaFoldDB" id="A0AAP0PMK8"/>
<reference evidence="1 2" key="1">
    <citation type="submission" date="2024-01" db="EMBL/GenBank/DDBJ databases">
        <title>Genome assemblies of Stephania.</title>
        <authorList>
            <person name="Yang L."/>
        </authorList>
    </citation>
    <scope>NUCLEOTIDE SEQUENCE [LARGE SCALE GENOMIC DNA]</scope>
    <source>
        <strain evidence="1">JXDWG</strain>
        <tissue evidence="1">Leaf</tissue>
    </source>
</reference>
<dbReference type="PANTHER" id="PTHR15430">
    <property type="entry name" value="GLOMULIN"/>
    <property type="match status" value="1"/>
</dbReference>
<keyword evidence="2" id="KW-1185">Reference proteome</keyword>
<evidence type="ECO:0000313" key="1">
    <source>
        <dbReference type="EMBL" id="KAK9149542.1"/>
    </source>
</evidence>
<protein>
    <recommendedName>
        <fullName evidence="3">Aberrant root formation protein 4</fullName>
    </recommendedName>
</protein>
<evidence type="ECO:0008006" key="3">
    <source>
        <dbReference type="Google" id="ProtNLM"/>
    </source>
</evidence>
<proteinExistence type="predicted"/>
<dbReference type="InterPro" id="IPR013877">
    <property type="entry name" value="YAP-bd/ALF4/Glomulin"/>
</dbReference>
<dbReference type="GO" id="GO:0055105">
    <property type="term" value="F:ubiquitin-protein transferase inhibitor activity"/>
    <property type="evidence" value="ECO:0007669"/>
    <property type="project" value="TreeGrafter"/>
</dbReference>
<organism evidence="1 2">
    <name type="scientific">Stephania cephalantha</name>
    <dbReference type="NCBI Taxonomy" id="152367"/>
    <lineage>
        <taxon>Eukaryota</taxon>
        <taxon>Viridiplantae</taxon>
        <taxon>Streptophyta</taxon>
        <taxon>Embryophyta</taxon>
        <taxon>Tracheophyta</taxon>
        <taxon>Spermatophyta</taxon>
        <taxon>Magnoliopsida</taxon>
        <taxon>Ranunculales</taxon>
        <taxon>Menispermaceae</taxon>
        <taxon>Menispermoideae</taxon>
        <taxon>Cissampelideae</taxon>
        <taxon>Stephania</taxon>
    </lineage>
</organism>
<name>A0AAP0PMK8_9MAGN</name>
<dbReference type="InterPro" id="IPR016024">
    <property type="entry name" value="ARM-type_fold"/>
</dbReference>
<accession>A0AAP0PMK8</accession>
<dbReference type="SUPFAM" id="SSF48371">
    <property type="entry name" value="ARM repeat"/>
    <property type="match status" value="1"/>
</dbReference>
<dbReference type="Pfam" id="PF08568">
    <property type="entry name" value="Kinetochor_Ybp2"/>
    <property type="match status" value="2"/>
</dbReference>
<gene>
    <name evidence="1" type="ORF">Scep_008299</name>
</gene>
<dbReference type="EMBL" id="JBBNAG010000003">
    <property type="protein sequence ID" value="KAK9149542.1"/>
    <property type="molecule type" value="Genomic_DNA"/>
</dbReference>
<sequence length="626" mass="70458">MSTTVSADAQHVDFSTQSSANPLLLRLHQTLTTCAMVRLLLRLFQFADYRDSAEAAFPLLDILESCYRDCESDRDDDALKRNGVEILTELLRFVSSPSLDQVVMDVLSEELLKVVAKFAIVSEKCCEIVERIVSRFTATCSPRDMVLVLCEALVPPSEMFEKPTYFGPLLSGLSEVFLRMQRRQFEQIKSAMPVVLNVLKNVSHELDDEGDCYFHSLIRGVISIAMSIREVCKKLEGGRKEDLRALLGLFVLQIMAFISHDSAEQVLIYVPFVSQLSNLLPFCNLSYLGLLTGTDIEKLTRIDRGEETDDCMSFFSHIKHGAALFVVWGHVSDEVRKAAEEDLAVVIDNLRDSQTGRWEAVGMIKYVLSSIDQPWELKKQAIDLLLSVTDGNTSQKYNYEHADCSIYLPSLFSAAQAIEKVIVHAPDAVLRKNSFALLKRILDDVPPYQRFDILKALITNSNYHSMIAILMDLAKEEVSKEYKQKGLPKNDDTVGLENELPSSSPFLGVNVLQLVEYVLKPPKGECPSLPEESDAVLSALNLLRFILIAESTTGRKTYPEDLLKKTLQKAYTEWLLPLRTLVAGIEAENEKDDDQVAIDTICSLNPVQLVLYRCIELVEERLQQRS</sequence>
<dbReference type="GO" id="GO:0005737">
    <property type="term" value="C:cytoplasm"/>
    <property type="evidence" value="ECO:0007669"/>
    <property type="project" value="TreeGrafter"/>
</dbReference>
<evidence type="ECO:0000313" key="2">
    <source>
        <dbReference type="Proteomes" id="UP001419268"/>
    </source>
</evidence>
<dbReference type="InterPro" id="IPR019516">
    <property type="entry name" value="Glomulin/ALF4"/>
</dbReference>
<dbReference type="Proteomes" id="UP001419268">
    <property type="component" value="Unassembled WGS sequence"/>
</dbReference>
<comment type="caution">
    <text evidence="1">The sequence shown here is derived from an EMBL/GenBank/DDBJ whole genome shotgun (WGS) entry which is preliminary data.</text>
</comment>
<dbReference type="PANTHER" id="PTHR15430:SF1">
    <property type="entry name" value="GLOMULIN"/>
    <property type="match status" value="1"/>
</dbReference>